<dbReference type="AlphaFoldDB" id="A0AAJ6DD46"/>
<evidence type="ECO:0000313" key="2">
    <source>
        <dbReference type="Proteomes" id="UP001224674"/>
    </source>
</evidence>
<gene>
    <name evidence="1" type="ORF">QDX21_03155</name>
</gene>
<keyword evidence="2" id="KW-1185">Reference proteome</keyword>
<name>A0AAJ6DD46_9MICC</name>
<dbReference type="RefSeq" id="WP_279675117.1">
    <property type="nucleotide sequence ID" value="NZ_CP122566.1"/>
</dbReference>
<dbReference type="Proteomes" id="UP001224674">
    <property type="component" value="Chromosome"/>
</dbReference>
<dbReference type="EMBL" id="CP122566">
    <property type="protein sequence ID" value="WGH93811.1"/>
    <property type="molecule type" value="Genomic_DNA"/>
</dbReference>
<evidence type="ECO:0000313" key="1">
    <source>
        <dbReference type="EMBL" id="WGH93811.1"/>
    </source>
</evidence>
<reference evidence="1 2" key="1">
    <citation type="submission" date="2023-03" db="EMBL/GenBank/DDBJ databases">
        <title>Complete genome sequences of several Auritidibacter ignavus strains isolated from ear infections.</title>
        <authorList>
            <person name="Baehr T."/>
            <person name="Baumhoegger A.M."/>
        </authorList>
    </citation>
    <scope>NUCLEOTIDE SEQUENCE [LARGE SCALE GENOMIC DNA]</scope>
    <source>
        <strain evidence="1 2">BABAE-6</strain>
    </source>
</reference>
<protein>
    <submittedName>
        <fullName evidence="1">Uncharacterized protein</fullName>
    </submittedName>
</protein>
<proteinExistence type="predicted"/>
<accession>A0AAJ6DD46</accession>
<organism evidence="1 2">
    <name type="scientific">Auritidibacter ignavus</name>
    <dbReference type="NCBI Taxonomy" id="678932"/>
    <lineage>
        <taxon>Bacteria</taxon>
        <taxon>Bacillati</taxon>
        <taxon>Actinomycetota</taxon>
        <taxon>Actinomycetes</taxon>
        <taxon>Micrococcales</taxon>
        <taxon>Micrococcaceae</taxon>
        <taxon>Auritidibacter</taxon>
    </lineage>
</organism>
<sequence>MFTVTALDGLAPEAPCDALEVTVELRIAPTTQATYIKATAAQPTADTLVVRAGLEELQSLAGARIALGTTLGQVEFDKTVATGQLVFTAEHPGLITVGDVIRPIPVGVSFAQRHGMFPRMPDGLADAWSGSAENARFAPRYEVRLEGLWEAGLVAGLHPEVQWAGSEDGEVLELSLPGEAGQRVFLIDLEEPNSQEEIDAVQDLDAWMTEIRAELTEDLH</sequence>